<dbReference type="InterPro" id="IPR036116">
    <property type="entry name" value="FN3_sf"/>
</dbReference>
<dbReference type="InterPro" id="IPR003961">
    <property type="entry name" value="FN3_dom"/>
</dbReference>
<evidence type="ECO:0000256" key="1">
    <source>
        <dbReference type="SAM" id="MobiDB-lite"/>
    </source>
</evidence>
<name>A0A0B6ZGS8_9EUPU</name>
<organism evidence="2">
    <name type="scientific">Arion vulgaris</name>
    <dbReference type="NCBI Taxonomy" id="1028688"/>
    <lineage>
        <taxon>Eukaryota</taxon>
        <taxon>Metazoa</taxon>
        <taxon>Spiralia</taxon>
        <taxon>Lophotrochozoa</taxon>
        <taxon>Mollusca</taxon>
        <taxon>Gastropoda</taxon>
        <taxon>Heterobranchia</taxon>
        <taxon>Euthyneura</taxon>
        <taxon>Panpulmonata</taxon>
        <taxon>Eupulmonata</taxon>
        <taxon>Stylommatophora</taxon>
        <taxon>Helicina</taxon>
        <taxon>Arionoidea</taxon>
        <taxon>Arionidae</taxon>
        <taxon>Arion</taxon>
    </lineage>
</organism>
<dbReference type="EMBL" id="HACG01020742">
    <property type="protein sequence ID" value="CEK67607.1"/>
    <property type="molecule type" value="Transcribed_RNA"/>
</dbReference>
<reference evidence="2" key="1">
    <citation type="submission" date="2014-12" db="EMBL/GenBank/DDBJ databases">
        <title>Insight into the proteome of Arion vulgaris.</title>
        <authorList>
            <person name="Aradska J."/>
            <person name="Bulat T."/>
            <person name="Smidak R."/>
            <person name="Sarate P."/>
            <person name="Gangsoo J."/>
            <person name="Sialana F."/>
            <person name="Bilban M."/>
            <person name="Lubec G."/>
        </authorList>
    </citation>
    <scope>NUCLEOTIDE SEQUENCE</scope>
    <source>
        <tissue evidence="2">Skin</tissue>
    </source>
</reference>
<dbReference type="CDD" id="cd00063">
    <property type="entry name" value="FN3"/>
    <property type="match status" value="1"/>
</dbReference>
<dbReference type="AlphaFoldDB" id="A0A0B6ZGS8"/>
<evidence type="ECO:0000313" key="2">
    <source>
        <dbReference type="EMBL" id="CEK67607.1"/>
    </source>
</evidence>
<sequence>CKSNGNTAYYKMVVLEGDNNITKTNVSSTMNFDLQPAHSYNYTITSFNDNSPKDESDSTNGMFRTDSEASGSVENLTSISYKDGATIIWQKPLDENGNITGYQVIVKEIDTKQCFYFLVC</sequence>
<gene>
    <name evidence="2" type="primary">ORF63267</name>
</gene>
<dbReference type="SUPFAM" id="SSF49265">
    <property type="entry name" value="Fibronectin type III"/>
    <property type="match status" value="1"/>
</dbReference>
<dbReference type="Gene3D" id="2.60.40.10">
    <property type="entry name" value="Immunoglobulins"/>
    <property type="match status" value="1"/>
</dbReference>
<feature type="compositionally biased region" description="Polar residues" evidence="1">
    <location>
        <begin position="58"/>
        <end position="69"/>
    </location>
</feature>
<proteinExistence type="predicted"/>
<feature type="non-terminal residue" evidence="2">
    <location>
        <position position="1"/>
    </location>
</feature>
<protein>
    <recommendedName>
        <fullName evidence="3">Fibronectin type-III domain-containing protein</fullName>
    </recommendedName>
</protein>
<feature type="region of interest" description="Disordered" evidence="1">
    <location>
        <begin position="46"/>
        <end position="69"/>
    </location>
</feature>
<evidence type="ECO:0008006" key="3">
    <source>
        <dbReference type="Google" id="ProtNLM"/>
    </source>
</evidence>
<feature type="non-terminal residue" evidence="2">
    <location>
        <position position="120"/>
    </location>
</feature>
<accession>A0A0B6ZGS8</accession>
<dbReference type="InterPro" id="IPR013783">
    <property type="entry name" value="Ig-like_fold"/>
</dbReference>